<dbReference type="Proteomes" id="UP000652761">
    <property type="component" value="Unassembled WGS sequence"/>
</dbReference>
<dbReference type="InterPro" id="IPR003676">
    <property type="entry name" value="SAUR_fam"/>
</dbReference>
<keyword evidence="3" id="KW-1185">Reference proteome</keyword>
<feature type="non-terminal residue" evidence="2">
    <location>
        <position position="1"/>
    </location>
</feature>
<dbReference type="AlphaFoldDB" id="A0A843U9J0"/>
<evidence type="ECO:0000256" key="1">
    <source>
        <dbReference type="ARBA" id="ARBA00006974"/>
    </source>
</evidence>
<comment type="similarity">
    <text evidence="1">Belongs to the ARG7 family.</text>
</comment>
<accession>A0A843U9J0</accession>
<dbReference type="EMBL" id="NMUH01000491">
    <property type="protein sequence ID" value="MQL80141.1"/>
    <property type="molecule type" value="Genomic_DNA"/>
</dbReference>
<dbReference type="PANTHER" id="PTHR35296:SF3">
    <property type="entry name" value="EXPRESSED PROTEIN"/>
    <property type="match status" value="1"/>
</dbReference>
<evidence type="ECO:0000313" key="2">
    <source>
        <dbReference type="EMBL" id="MQL80141.1"/>
    </source>
</evidence>
<comment type="caution">
    <text evidence="2">The sequence shown here is derived from an EMBL/GenBank/DDBJ whole genome shotgun (WGS) entry which is preliminary data.</text>
</comment>
<dbReference type="PANTHER" id="PTHR35296">
    <property type="entry name" value="EXPRESSED PROTEIN"/>
    <property type="match status" value="1"/>
</dbReference>
<gene>
    <name evidence="2" type="ORF">Taro_012583</name>
</gene>
<protein>
    <submittedName>
        <fullName evidence="2">Uncharacterized protein</fullName>
    </submittedName>
</protein>
<name>A0A843U9J0_COLES</name>
<evidence type="ECO:0000313" key="3">
    <source>
        <dbReference type="Proteomes" id="UP000652761"/>
    </source>
</evidence>
<organism evidence="2 3">
    <name type="scientific">Colocasia esculenta</name>
    <name type="common">Wild taro</name>
    <name type="synonym">Arum esculentum</name>
    <dbReference type="NCBI Taxonomy" id="4460"/>
    <lineage>
        <taxon>Eukaryota</taxon>
        <taxon>Viridiplantae</taxon>
        <taxon>Streptophyta</taxon>
        <taxon>Embryophyta</taxon>
        <taxon>Tracheophyta</taxon>
        <taxon>Spermatophyta</taxon>
        <taxon>Magnoliopsida</taxon>
        <taxon>Liliopsida</taxon>
        <taxon>Araceae</taxon>
        <taxon>Aroideae</taxon>
        <taxon>Colocasieae</taxon>
        <taxon>Colocasia</taxon>
    </lineage>
</organism>
<reference evidence="2" key="1">
    <citation type="submission" date="2017-07" db="EMBL/GenBank/DDBJ databases">
        <title>Taro Niue Genome Assembly and Annotation.</title>
        <authorList>
            <person name="Atibalentja N."/>
            <person name="Keating K."/>
            <person name="Fields C.J."/>
        </authorList>
    </citation>
    <scope>NUCLEOTIDE SEQUENCE</scope>
    <source>
        <strain evidence="2">Niue_2</strain>
        <tissue evidence="2">Leaf</tissue>
    </source>
</reference>
<proteinExistence type="inferred from homology"/>
<sequence length="171" mass="18453">LLPPPPSPNKLPIISEEVCALCRGGDGEPSTLMAGCCVFLLPRRPSSLGYRSLTADEVGDTSSATVTVVVGKEMREFLVDPVVLEKDLFRVLLAVARWRKGGRGEGGKKRKRGGVGVKAFDQEPIFVDVDAILFEHLLWLASNSGGEGGRGGPALLQPDLEEIIEFYAQDY</sequence>
<dbReference type="OrthoDB" id="1052757at2759"/>
<dbReference type="GO" id="GO:0009733">
    <property type="term" value="P:response to auxin"/>
    <property type="evidence" value="ECO:0007669"/>
    <property type="project" value="InterPro"/>
</dbReference>